<evidence type="ECO:0000256" key="1">
    <source>
        <dbReference type="SAM" id="MobiDB-lite"/>
    </source>
</evidence>
<evidence type="ECO:0000313" key="2">
    <source>
        <dbReference type="EMBL" id="CAB4124062.1"/>
    </source>
</evidence>
<feature type="compositionally biased region" description="Basic and acidic residues" evidence="1">
    <location>
        <begin position="212"/>
        <end position="222"/>
    </location>
</feature>
<protein>
    <submittedName>
        <fullName evidence="2">Uncharacterized protein</fullName>
    </submittedName>
</protein>
<dbReference type="EMBL" id="LR796175">
    <property type="protein sequence ID" value="CAB4124062.1"/>
    <property type="molecule type" value="Genomic_DNA"/>
</dbReference>
<feature type="region of interest" description="Disordered" evidence="1">
    <location>
        <begin position="184"/>
        <end position="222"/>
    </location>
</feature>
<sequence length="222" mass="25068">MSPEEFASHPYAVFHTSHLPESQVLDVDSRSKFGSKGIHLGTEQAALERHNVTAAMSNQAPGRTMDARMHTFWHKPESPWTVDHPISDDQANSHETFDFVKNPYYKNTGEDAGSLSLLAVDSSKLKKHSDYVREAISAGKEDEIHPMTRARYDAGALDSHFQPISDTWAKTDPRHVPYQPTLMEETTKSAANWSKTRMIKPEKSTRGPNAQRIREQLRKDGQ</sequence>
<name>A0A6J5KS22_9CAUD</name>
<accession>A0A6J5KS22</accession>
<gene>
    <name evidence="2" type="ORF">UFOVP45_133</name>
</gene>
<reference evidence="2" key="1">
    <citation type="submission" date="2020-04" db="EMBL/GenBank/DDBJ databases">
        <authorList>
            <person name="Chiriac C."/>
            <person name="Salcher M."/>
            <person name="Ghai R."/>
            <person name="Kavagutti S V."/>
        </authorList>
    </citation>
    <scope>NUCLEOTIDE SEQUENCE</scope>
</reference>
<organism evidence="2">
    <name type="scientific">uncultured Caudovirales phage</name>
    <dbReference type="NCBI Taxonomy" id="2100421"/>
    <lineage>
        <taxon>Viruses</taxon>
        <taxon>Duplodnaviria</taxon>
        <taxon>Heunggongvirae</taxon>
        <taxon>Uroviricota</taxon>
        <taxon>Caudoviricetes</taxon>
        <taxon>Peduoviridae</taxon>
        <taxon>Maltschvirus</taxon>
        <taxon>Maltschvirus maltsch</taxon>
    </lineage>
</organism>
<proteinExistence type="predicted"/>